<evidence type="ECO:0000256" key="1">
    <source>
        <dbReference type="SAM" id="SignalP"/>
    </source>
</evidence>
<reference evidence="2 3" key="1">
    <citation type="submission" date="2019-04" db="EMBL/GenBank/DDBJ databases">
        <authorList>
            <person name="Hwang J.C."/>
        </authorList>
    </citation>
    <scope>NUCLEOTIDE SEQUENCE [LARGE SCALE GENOMIC DNA]</scope>
    <source>
        <strain evidence="2 3">IMCC35002</strain>
    </source>
</reference>
<dbReference type="InterPro" id="IPR046256">
    <property type="entry name" value="DUF6289"/>
</dbReference>
<evidence type="ECO:0000313" key="2">
    <source>
        <dbReference type="EMBL" id="TKB58349.1"/>
    </source>
</evidence>
<gene>
    <name evidence="2" type="ORF">FCL42_00955</name>
</gene>
<proteinExistence type="predicted"/>
<dbReference type="Pfam" id="PF19806">
    <property type="entry name" value="DUF6289"/>
    <property type="match status" value="1"/>
</dbReference>
<name>A0A4U1BT71_9GAMM</name>
<dbReference type="OrthoDB" id="6269951at2"/>
<organism evidence="2 3">
    <name type="scientific">Ferrimonas aestuarii</name>
    <dbReference type="NCBI Taxonomy" id="2569539"/>
    <lineage>
        <taxon>Bacteria</taxon>
        <taxon>Pseudomonadati</taxon>
        <taxon>Pseudomonadota</taxon>
        <taxon>Gammaproteobacteria</taxon>
        <taxon>Alteromonadales</taxon>
        <taxon>Ferrimonadaceae</taxon>
        <taxon>Ferrimonas</taxon>
    </lineage>
</organism>
<feature type="signal peptide" evidence="1">
    <location>
        <begin position="1"/>
        <end position="24"/>
    </location>
</feature>
<accession>A0A4U1BT71</accession>
<comment type="caution">
    <text evidence="2">The sequence shown here is derived from an EMBL/GenBank/DDBJ whole genome shotgun (WGS) entry which is preliminary data.</text>
</comment>
<sequence>MTITKKLTVAAAVALTAISSYAFAANYIVETIYYSDASRSTIVGESVKRCNGSTFVTGQITSYSRVVAKYPCN</sequence>
<dbReference type="Proteomes" id="UP000305675">
    <property type="component" value="Unassembled WGS sequence"/>
</dbReference>
<keyword evidence="1" id="KW-0732">Signal</keyword>
<keyword evidence="3" id="KW-1185">Reference proteome</keyword>
<protein>
    <submittedName>
        <fullName evidence="2">Uncharacterized protein</fullName>
    </submittedName>
</protein>
<dbReference type="RefSeq" id="WP_136861497.1">
    <property type="nucleotide sequence ID" value="NZ_SWCJ01000001.1"/>
</dbReference>
<feature type="chain" id="PRO_5020343034" evidence="1">
    <location>
        <begin position="25"/>
        <end position="73"/>
    </location>
</feature>
<dbReference type="EMBL" id="SWCJ01000001">
    <property type="protein sequence ID" value="TKB58349.1"/>
    <property type="molecule type" value="Genomic_DNA"/>
</dbReference>
<evidence type="ECO:0000313" key="3">
    <source>
        <dbReference type="Proteomes" id="UP000305675"/>
    </source>
</evidence>
<dbReference type="AlphaFoldDB" id="A0A4U1BT71"/>